<evidence type="ECO:0000256" key="1">
    <source>
        <dbReference type="ARBA" id="ARBA00004127"/>
    </source>
</evidence>
<dbReference type="InterPro" id="IPR006685">
    <property type="entry name" value="MscS_channel_2nd"/>
</dbReference>
<protein>
    <submittedName>
        <fullName evidence="9">Mechanosensitive ion channel protein MscS</fullName>
    </submittedName>
</protein>
<evidence type="ECO:0000256" key="3">
    <source>
        <dbReference type="ARBA" id="ARBA00022692"/>
    </source>
</evidence>
<keyword evidence="5 6" id="KW-0472">Membrane</keyword>
<reference evidence="9 10" key="1">
    <citation type="submission" date="2018-05" db="EMBL/GenBank/DDBJ databases">
        <title>Leucothrix arctica sp. nov., isolated from Arctic seawater.</title>
        <authorList>
            <person name="Choi A."/>
            <person name="Baek K."/>
        </authorList>
    </citation>
    <scope>NUCLEOTIDE SEQUENCE [LARGE SCALE GENOMIC DNA]</scope>
    <source>
        <strain evidence="9 10">IMCC9719</strain>
    </source>
</reference>
<dbReference type="Pfam" id="PF00924">
    <property type="entry name" value="MS_channel_2nd"/>
    <property type="match status" value="1"/>
</dbReference>
<dbReference type="Pfam" id="PF21082">
    <property type="entry name" value="MS_channel_3rd"/>
    <property type="match status" value="1"/>
</dbReference>
<keyword evidence="3 6" id="KW-0812">Transmembrane</keyword>
<dbReference type="GO" id="GO:0071470">
    <property type="term" value="P:cellular response to osmotic stress"/>
    <property type="evidence" value="ECO:0007669"/>
    <property type="project" value="InterPro"/>
</dbReference>
<feature type="transmembrane region" description="Helical" evidence="6">
    <location>
        <begin position="12"/>
        <end position="30"/>
    </location>
</feature>
<feature type="transmembrane region" description="Helical" evidence="6">
    <location>
        <begin position="157"/>
        <end position="174"/>
    </location>
</feature>
<dbReference type="GO" id="GO:0005886">
    <property type="term" value="C:plasma membrane"/>
    <property type="evidence" value="ECO:0007669"/>
    <property type="project" value="TreeGrafter"/>
</dbReference>
<dbReference type="OrthoDB" id="9775207at2"/>
<dbReference type="EMBL" id="QGKL01000029">
    <property type="protein sequence ID" value="PWQ96439.1"/>
    <property type="molecule type" value="Genomic_DNA"/>
</dbReference>
<dbReference type="InterPro" id="IPR023408">
    <property type="entry name" value="MscS_beta-dom_sf"/>
</dbReference>
<dbReference type="GO" id="GO:0008381">
    <property type="term" value="F:mechanosensitive monoatomic ion channel activity"/>
    <property type="evidence" value="ECO:0007669"/>
    <property type="project" value="InterPro"/>
</dbReference>
<organism evidence="9 10">
    <name type="scientific">Leucothrix arctica</name>
    <dbReference type="NCBI Taxonomy" id="1481894"/>
    <lineage>
        <taxon>Bacteria</taxon>
        <taxon>Pseudomonadati</taxon>
        <taxon>Pseudomonadota</taxon>
        <taxon>Gammaproteobacteria</taxon>
        <taxon>Thiotrichales</taxon>
        <taxon>Thiotrichaceae</taxon>
        <taxon>Leucothrix</taxon>
    </lineage>
</organism>
<gene>
    <name evidence="9" type="ORF">DKT75_10540</name>
</gene>
<comment type="subcellular location">
    <subcellularLocation>
        <location evidence="1">Endomembrane system</location>
        <topology evidence="1">Multi-pass membrane protein</topology>
    </subcellularLocation>
</comment>
<dbReference type="SUPFAM" id="SSF50182">
    <property type="entry name" value="Sm-like ribonucleoproteins"/>
    <property type="match status" value="1"/>
</dbReference>
<evidence type="ECO:0000313" key="9">
    <source>
        <dbReference type="EMBL" id="PWQ96439.1"/>
    </source>
</evidence>
<dbReference type="Gene3D" id="2.30.30.60">
    <property type="match status" value="1"/>
</dbReference>
<dbReference type="InterPro" id="IPR010920">
    <property type="entry name" value="LSM_dom_sf"/>
</dbReference>
<evidence type="ECO:0000256" key="5">
    <source>
        <dbReference type="ARBA" id="ARBA00023136"/>
    </source>
</evidence>
<feature type="domain" description="Mechanosensitive ion channel MscS C-terminal" evidence="8">
    <location>
        <begin position="327"/>
        <end position="386"/>
    </location>
</feature>
<evidence type="ECO:0000259" key="8">
    <source>
        <dbReference type="Pfam" id="PF21082"/>
    </source>
</evidence>
<dbReference type="PANTHER" id="PTHR30414:SF0">
    <property type="entry name" value="MINICONDUCTANCE MECHANOSENSITIVE CHANNEL YBDG"/>
    <property type="match status" value="1"/>
</dbReference>
<feature type="domain" description="Mechanosensitive ion channel MscS" evidence="7">
    <location>
        <begin position="176"/>
        <end position="244"/>
    </location>
</feature>
<feature type="transmembrane region" description="Helical" evidence="6">
    <location>
        <begin position="131"/>
        <end position="151"/>
    </location>
</feature>
<name>A0A317CDI4_9GAMM</name>
<feature type="transmembrane region" description="Helical" evidence="6">
    <location>
        <begin position="89"/>
        <end position="110"/>
    </location>
</feature>
<evidence type="ECO:0000256" key="6">
    <source>
        <dbReference type="SAM" id="Phobius"/>
    </source>
</evidence>
<comment type="caution">
    <text evidence="9">The sequence shown here is derived from an EMBL/GenBank/DDBJ whole genome shotgun (WGS) entry which is preliminary data.</text>
</comment>
<evidence type="ECO:0000256" key="4">
    <source>
        <dbReference type="ARBA" id="ARBA00022989"/>
    </source>
</evidence>
<evidence type="ECO:0000256" key="2">
    <source>
        <dbReference type="ARBA" id="ARBA00008017"/>
    </source>
</evidence>
<keyword evidence="4 6" id="KW-1133">Transmembrane helix</keyword>
<keyword evidence="10" id="KW-1185">Reference proteome</keyword>
<feature type="transmembrane region" description="Helical" evidence="6">
    <location>
        <begin position="63"/>
        <end position="83"/>
    </location>
</feature>
<dbReference type="InterPro" id="IPR049278">
    <property type="entry name" value="MS_channel_C"/>
</dbReference>
<dbReference type="AlphaFoldDB" id="A0A317CDI4"/>
<evidence type="ECO:0000313" key="10">
    <source>
        <dbReference type="Proteomes" id="UP000245506"/>
    </source>
</evidence>
<dbReference type="GO" id="GO:0012505">
    <property type="term" value="C:endomembrane system"/>
    <property type="evidence" value="ECO:0007669"/>
    <property type="project" value="UniProtKB-SubCell"/>
</dbReference>
<proteinExistence type="inferred from homology"/>
<accession>A0A317CDI4</accession>
<dbReference type="InterPro" id="IPR030192">
    <property type="entry name" value="YbdG"/>
</dbReference>
<sequence>MPLIAGYEQELASVIAFVSVICIAVLVHLTTKGIAIRLASALIKLIKNSQEDMYKSRLILSKLTYLTPAAIIYYYTPSALALYPAVSDVITIIALVAMVIIVTLILNVLIDTFAEVYKTWEVSKRMPLTSFIQLARILLFFLCGIAVVSVILNESPAKLFAGLGAMTAVLMLVFKDPIMGFAAGIQLSSNSMVAPGDCVEMPKYGVDGDIMEIGLTTVKVRNFDKTITTVPTQALIEDSFKNWRGMQETGGRRIKRAVCINLNSVRFCTKEDLERFGSIQYISEYIEEKHKEIAEYNTAQKVNLESLANGRRMTNIGVFRNYIEAYLQHHPKIHKHLTILVRQLNPTKNGLPVEIYAFTNDTNWKRYESIQSDIFDHILAVATEFDLTVFQNPSGADFNSFK</sequence>
<evidence type="ECO:0000259" key="7">
    <source>
        <dbReference type="Pfam" id="PF00924"/>
    </source>
</evidence>
<dbReference type="PANTHER" id="PTHR30414">
    <property type="entry name" value="MINICONDUCTANCE MECHANOSENSITIVE CHANNEL YBDG"/>
    <property type="match status" value="1"/>
</dbReference>
<comment type="similarity">
    <text evidence="2">Belongs to the MscS (TC 1.A.23) family.</text>
</comment>
<dbReference type="Proteomes" id="UP000245506">
    <property type="component" value="Unassembled WGS sequence"/>
</dbReference>